<feature type="region of interest" description="Disordered" evidence="1">
    <location>
        <begin position="237"/>
        <end position="301"/>
    </location>
</feature>
<reference evidence="3" key="1">
    <citation type="journal article" date="2014" name="Int. J. Syst. Evol. Microbiol.">
        <title>Complete genome sequence of Corynebacterium casei LMG S-19264T (=DSM 44701T), isolated from a smear-ripened cheese.</title>
        <authorList>
            <consortium name="US DOE Joint Genome Institute (JGI-PGF)"/>
            <person name="Walter F."/>
            <person name="Albersmeier A."/>
            <person name="Kalinowski J."/>
            <person name="Ruckert C."/>
        </authorList>
    </citation>
    <scope>NUCLEOTIDE SEQUENCE</scope>
    <source>
        <strain evidence="3">CGMCC 1.16548</strain>
    </source>
</reference>
<dbReference type="Proteomes" id="UP000617531">
    <property type="component" value="Unassembled WGS sequence"/>
</dbReference>
<protein>
    <recommendedName>
        <fullName evidence="5">Capsular polysaccharide biosynthesis protein</fullName>
    </recommendedName>
</protein>
<keyword evidence="2" id="KW-0472">Membrane</keyword>
<reference evidence="3" key="2">
    <citation type="submission" date="2020-09" db="EMBL/GenBank/DDBJ databases">
        <authorList>
            <person name="Sun Q."/>
            <person name="Zhou Y."/>
        </authorList>
    </citation>
    <scope>NUCLEOTIDE SEQUENCE</scope>
    <source>
        <strain evidence="3">CGMCC 1.16548</strain>
    </source>
</reference>
<dbReference type="AlphaFoldDB" id="A0A8J3M3B8"/>
<feature type="transmembrane region" description="Helical" evidence="2">
    <location>
        <begin position="206"/>
        <end position="227"/>
    </location>
</feature>
<gene>
    <name evidence="3" type="ORF">GCM10011600_23870</name>
</gene>
<feature type="region of interest" description="Disordered" evidence="1">
    <location>
        <begin position="117"/>
        <end position="136"/>
    </location>
</feature>
<evidence type="ECO:0000256" key="1">
    <source>
        <dbReference type="SAM" id="MobiDB-lite"/>
    </source>
</evidence>
<keyword evidence="2" id="KW-0812">Transmembrane</keyword>
<evidence type="ECO:0000313" key="3">
    <source>
        <dbReference type="EMBL" id="GHF22009.1"/>
    </source>
</evidence>
<feature type="compositionally biased region" description="Low complexity" evidence="1">
    <location>
        <begin position="289"/>
        <end position="301"/>
    </location>
</feature>
<dbReference type="RefSeq" id="WP_191283740.1">
    <property type="nucleotide sequence ID" value="NZ_BNAI01000005.1"/>
</dbReference>
<name>A0A8J3M3B8_9MICO</name>
<evidence type="ECO:0008006" key="5">
    <source>
        <dbReference type="Google" id="ProtNLM"/>
    </source>
</evidence>
<evidence type="ECO:0000313" key="4">
    <source>
        <dbReference type="Proteomes" id="UP000617531"/>
    </source>
</evidence>
<accession>A0A8J3M3B8</accession>
<sequence>MNLTNMFRVIGRHKALLIFGILIALAAAMFTAFKLETGTFLQGTLEPRTQIEYRASTNILVSDPVSVFSSRNATQVVPDGATAASARDLASLTVVYAYLASSDELLAQVEEQVGPLGPDESLTAQQRTTQPTAQTNTGTYRLPILDIMGTSSDPARAEEISRTAAALFQEYAAAQQDAAGVAPESRVQLPIIDERSAQPVDGTNPALPVVAVGIGVLLGFLALIFAVDNAQAGRRDAATVSPAREPIPSPMPASAVRPGPTPVLQPTPVAQQSTPVGAGQVAYRPAPQPQAQQAQQAPQRW</sequence>
<comment type="caution">
    <text evidence="3">The sequence shown here is derived from an EMBL/GenBank/DDBJ whole genome shotgun (WGS) entry which is preliminary data.</text>
</comment>
<keyword evidence="2" id="KW-1133">Transmembrane helix</keyword>
<dbReference type="EMBL" id="BNAI01000005">
    <property type="protein sequence ID" value="GHF22009.1"/>
    <property type="molecule type" value="Genomic_DNA"/>
</dbReference>
<organism evidence="3 4">
    <name type="scientific">Pseudolysinimonas yzui</name>
    <dbReference type="NCBI Taxonomy" id="2708254"/>
    <lineage>
        <taxon>Bacteria</taxon>
        <taxon>Bacillati</taxon>
        <taxon>Actinomycetota</taxon>
        <taxon>Actinomycetes</taxon>
        <taxon>Micrococcales</taxon>
        <taxon>Microbacteriaceae</taxon>
        <taxon>Pseudolysinimonas</taxon>
    </lineage>
</organism>
<proteinExistence type="predicted"/>
<evidence type="ECO:0000256" key="2">
    <source>
        <dbReference type="SAM" id="Phobius"/>
    </source>
</evidence>
<feature type="compositionally biased region" description="Low complexity" evidence="1">
    <location>
        <begin position="123"/>
        <end position="136"/>
    </location>
</feature>
<keyword evidence="4" id="KW-1185">Reference proteome</keyword>